<protein>
    <submittedName>
        <fullName evidence="1">Uncharacterized protein</fullName>
    </submittedName>
</protein>
<proteinExistence type="predicted"/>
<reference evidence="2" key="1">
    <citation type="journal article" date="2023" name="Front. Plant Sci.">
        <title>Chromosomal-level genome assembly of Melastoma candidum provides insights into trichome evolution.</title>
        <authorList>
            <person name="Zhong Y."/>
            <person name="Wu W."/>
            <person name="Sun C."/>
            <person name="Zou P."/>
            <person name="Liu Y."/>
            <person name="Dai S."/>
            <person name="Zhou R."/>
        </authorList>
    </citation>
    <scope>NUCLEOTIDE SEQUENCE [LARGE SCALE GENOMIC DNA]</scope>
</reference>
<evidence type="ECO:0000313" key="2">
    <source>
        <dbReference type="Proteomes" id="UP001057402"/>
    </source>
</evidence>
<gene>
    <name evidence="1" type="ORF">MLD38_035694</name>
</gene>
<dbReference type="EMBL" id="CM042890">
    <property type="protein sequence ID" value="KAI4310741.1"/>
    <property type="molecule type" value="Genomic_DNA"/>
</dbReference>
<dbReference type="Proteomes" id="UP001057402">
    <property type="component" value="Chromosome 11"/>
</dbReference>
<name>A0ACB9LHB7_9MYRT</name>
<organism evidence="1 2">
    <name type="scientific">Melastoma candidum</name>
    <dbReference type="NCBI Taxonomy" id="119954"/>
    <lineage>
        <taxon>Eukaryota</taxon>
        <taxon>Viridiplantae</taxon>
        <taxon>Streptophyta</taxon>
        <taxon>Embryophyta</taxon>
        <taxon>Tracheophyta</taxon>
        <taxon>Spermatophyta</taxon>
        <taxon>Magnoliopsida</taxon>
        <taxon>eudicotyledons</taxon>
        <taxon>Gunneridae</taxon>
        <taxon>Pentapetalae</taxon>
        <taxon>rosids</taxon>
        <taxon>malvids</taxon>
        <taxon>Myrtales</taxon>
        <taxon>Melastomataceae</taxon>
        <taxon>Melastomatoideae</taxon>
        <taxon>Melastomateae</taxon>
        <taxon>Melastoma</taxon>
    </lineage>
</organism>
<sequence>MAVEGEDVAGGKHVLVLPYPVQGHVNPMLQFSKRLESKGARVTFLAPTSNSNPFQVDSPGSIRIVPIPDGTEGVVLGKDFDVKAYLERFRASVTRSLAEFLDSQGYSEMPAQAIVYDAFMPWVLDVAAPRGVSGALFFTQSCVVCAVYYHVYEGSVRIPLERGESAVVVDPPVMSILGPEDLPSFISDVDVYPDITRVVIDQFSNSRSARWALFNTFFELEEEVVKWMSKEMPLLTIGPTIPSMYLDKRLKDDKDYGLSLFKPELEASTKWAGDGGVLQDGAAAVDLHHVMDVRHWGLWHVEVISDLTPPDICRMGYTCSEDLFGMVPER</sequence>
<evidence type="ECO:0000313" key="1">
    <source>
        <dbReference type="EMBL" id="KAI4310741.1"/>
    </source>
</evidence>
<keyword evidence="2" id="KW-1185">Reference proteome</keyword>
<comment type="caution">
    <text evidence="1">The sequence shown here is derived from an EMBL/GenBank/DDBJ whole genome shotgun (WGS) entry which is preliminary data.</text>
</comment>
<accession>A0ACB9LHB7</accession>